<dbReference type="InterPro" id="IPR022791">
    <property type="entry name" value="L-PG_synthase/AglD"/>
</dbReference>
<evidence type="ECO:0000256" key="4">
    <source>
        <dbReference type="ARBA" id="ARBA00022989"/>
    </source>
</evidence>
<dbReference type="PANTHER" id="PTHR39087:SF2">
    <property type="entry name" value="UPF0104 MEMBRANE PROTEIN MJ1595"/>
    <property type="match status" value="1"/>
</dbReference>
<evidence type="ECO:0000313" key="7">
    <source>
        <dbReference type="EMBL" id="MFC7217478.1"/>
    </source>
</evidence>
<evidence type="ECO:0000256" key="6">
    <source>
        <dbReference type="SAM" id="Phobius"/>
    </source>
</evidence>
<evidence type="ECO:0000256" key="2">
    <source>
        <dbReference type="ARBA" id="ARBA00022475"/>
    </source>
</evidence>
<organism evidence="7 8">
    <name type="scientific">Streptomyces polyrhachis</name>
    <dbReference type="NCBI Taxonomy" id="1282885"/>
    <lineage>
        <taxon>Bacteria</taxon>
        <taxon>Bacillati</taxon>
        <taxon>Actinomycetota</taxon>
        <taxon>Actinomycetes</taxon>
        <taxon>Kitasatosporales</taxon>
        <taxon>Streptomycetaceae</taxon>
        <taxon>Streptomyces</taxon>
    </lineage>
</organism>
<dbReference type="PANTHER" id="PTHR39087">
    <property type="entry name" value="UPF0104 MEMBRANE PROTEIN MJ1595"/>
    <property type="match status" value="1"/>
</dbReference>
<evidence type="ECO:0000256" key="5">
    <source>
        <dbReference type="ARBA" id="ARBA00023136"/>
    </source>
</evidence>
<gene>
    <name evidence="7" type="ORF">ACFQLX_04715</name>
</gene>
<keyword evidence="3 6" id="KW-0812">Transmembrane</keyword>
<name>A0ABW2G9L2_9ACTN</name>
<evidence type="ECO:0000256" key="1">
    <source>
        <dbReference type="ARBA" id="ARBA00004651"/>
    </source>
</evidence>
<keyword evidence="2" id="KW-1003">Cell membrane</keyword>
<keyword evidence="8" id="KW-1185">Reference proteome</keyword>
<dbReference type="RefSeq" id="WP_386412229.1">
    <property type="nucleotide sequence ID" value="NZ_JBHSZO010000005.1"/>
</dbReference>
<dbReference type="Pfam" id="PF03706">
    <property type="entry name" value="LPG_synthase_TM"/>
    <property type="match status" value="1"/>
</dbReference>
<comment type="subcellular location">
    <subcellularLocation>
        <location evidence="1">Cell membrane</location>
        <topology evidence="1">Multi-pass membrane protein</topology>
    </subcellularLocation>
</comment>
<protein>
    <submittedName>
        <fullName evidence="7">YbhN family protein</fullName>
    </submittedName>
</protein>
<feature type="transmembrane region" description="Helical" evidence="6">
    <location>
        <begin position="268"/>
        <end position="287"/>
    </location>
</feature>
<sequence length="320" mass="32890">MARALPVVPLRRLPLRRLACLVPLVLIAGWAAANWPLLRDGCRELLTADPGWLLAAVAITGLCWVPVCLTRQGAVLERLPPVRLFASQVAAGTANHVLPAGLGAHAVTLRFMTRCGIPPARSSAALALYSLVEPVARVLLLAVLLVLFPQALPLADLAPDATALALLAAVVLAAAGLLALVLRAWTRARRLLADFLTVALTDARAVHARPARAMALWGGAFAFPALQASVLVAVAAATQLPVRSADVAVAYLAASVLAGAVPTPGGIGSVDAALVVTLAAAGAPLALATGTTVGFRIITVWLPLLPGALVLTALVRRKVL</sequence>
<feature type="transmembrane region" description="Helical" evidence="6">
    <location>
        <begin position="50"/>
        <end position="69"/>
    </location>
</feature>
<feature type="transmembrane region" description="Helical" evidence="6">
    <location>
        <begin position="18"/>
        <end position="38"/>
    </location>
</feature>
<feature type="transmembrane region" description="Helical" evidence="6">
    <location>
        <begin position="242"/>
        <end position="261"/>
    </location>
</feature>
<feature type="transmembrane region" description="Helical" evidence="6">
    <location>
        <begin position="161"/>
        <end position="182"/>
    </location>
</feature>
<dbReference type="Proteomes" id="UP001596413">
    <property type="component" value="Unassembled WGS sequence"/>
</dbReference>
<accession>A0ABW2G9L2</accession>
<feature type="transmembrane region" description="Helical" evidence="6">
    <location>
        <begin position="126"/>
        <end position="149"/>
    </location>
</feature>
<feature type="transmembrane region" description="Helical" evidence="6">
    <location>
        <begin position="214"/>
        <end position="236"/>
    </location>
</feature>
<evidence type="ECO:0000256" key="3">
    <source>
        <dbReference type="ARBA" id="ARBA00022692"/>
    </source>
</evidence>
<reference evidence="8" key="1">
    <citation type="journal article" date="2019" name="Int. J. Syst. Evol. Microbiol.">
        <title>The Global Catalogue of Microorganisms (GCM) 10K type strain sequencing project: providing services to taxonomists for standard genome sequencing and annotation.</title>
        <authorList>
            <consortium name="The Broad Institute Genomics Platform"/>
            <consortium name="The Broad Institute Genome Sequencing Center for Infectious Disease"/>
            <person name="Wu L."/>
            <person name="Ma J."/>
        </authorList>
    </citation>
    <scope>NUCLEOTIDE SEQUENCE [LARGE SCALE GENOMIC DNA]</scope>
    <source>
        <strain evidence="8">CGMCC 1.13681</strain>
    </source>
</reference>
<keyword evidence="4 6" id="KW-1133">Transmembrane helix</keyword>
<dbReference type="EMBL" id="JBHSZO010000005">
    <property type="protein sequence ID" value="MFC7217478.1"/>
    <property type="molecule type" value="Genomic_DNA"/>
</dbReference>
<feature type="transmembrane region" description="Helical" evidence="6">
    <location>
        <begin position="293"/>
        <end position="315"/>
    </location>
</feature>
<comment type="caution">
    <text evidence="7">The sequence shown here is derived from an EMBL/GenBank/DDBJ whole genome shotgun (WGS) entry which is preliminary data.</text>
</comment>
<evidence type="ECO:0000313" key="8">
    <source>
        <dbReference type="Proteomes" id="UP001596413"/>
    </source>
</evidence>
<keyword evidence="5 6" id="KW-0472">Membrane</keyword>
<proteinExistence type="predicted"/>